<feature type="domain" description="AB hydrolase-1" evidence="1">
    <location>
        <begin position="63"/>
        <end position="273"/>
    </location>
</feature>
<dbReference type="SUPFAM" id="SSF53474">
    <property type="entry name" value="alpha/beta-Hydrolases"/>
    <property type="match status" value="1"/>
</dbReference>
<dbReference type="InterPro" id="IPR050228">
    <property type="entry name" value="Carboxylesterase_BioH"/>
</dbReference>
<organism evidence="2 3">
    <name type="scientific">Arthrobacter yangruifuii</name>
    <dbReference type="NCBI Taxonomy" id="2606616"/>
    <lineage>
        <taxon>Bacteria</taxon>
        <taxon>Bacillati</taxon>
        <taxon>Actinomycetota</taxon>
        <taxon>Actinomycetes</taxon>
        <taxon>Micrococcales</taxon>
        <taxon>Micrococcaceae</taxon>
        <taxon>Arthrobacter</taxon>
    </lineage>
</organism>
<evidence type="ECO:0000313" key="2">
    <source>
        <dbReference type="EMBL" id="KAD4060259.1"/>
    </source>
</evidence>
<sequence>MPPSRYAGRRSFHGTPSGGIVPAADVRIGYRRVTVGQTEVDIRTYRRFDDAGTPDWPEAPGEVVLVHGIGASERYYGPLIRELARTSIVHTLELPGFGSTPKPRRQLQMEDFGRIAVEALELAGISGAQWVGHSMGCQAVVEMALAAPGAASSVVLLGPTINDAERSAPLQALRLLQDCLGEPPAVNYILVTDYLRAGPRWYLTTLPVMIRHRIEDRLPDVVPPVLLVRGGKDPVVRADWLARLAAARPGTVTAEIPGQPHVMMYTRPRETAALIRTAVPKR</sequence>
<dbReference type="Gene3D" id="3.40.50.1820">
    <property type="entry name" value="alpha/beta hydrolase"/>
    <property type="match status" value="1"/>
</dbReference>
<evidence type="ECO:0000259" key="1">
    <source>
        <dbReference type="Pfam" id="PF12697"/>
    </source>
</evidence>
<dbReference type="Proteomes" id="UP000326852">
    <property type="component" value="Unassembled WGS sequence"/>
</dbReference>
<gene>
    <name evidence="2" type="ORF">GD627_04190</name>
</gene>
<dbReference type="InterPro" id="IPR029058">
    <property type="entry name" value="AB_hydrolase_fold"/>
</dbReference>
<dbReference type="PANTHER" id="PTHR43194:SF5">
    <property type="entry name" value="PIMELOYL-[ACYL-CARRIER PROTEIN] METHYL ESTER ESTERASE"/>
    <property type="match status" value="1"/>
</dbReference>
<dbReference type="Pfam" id="PF12697">
    <property type="entry name" value="Abhydrolase_6"/>
    <property type="match status" value="1"/>
</dbReference>
<dbReference type="EMBL" id="VTFX01000001">
    <property type="protein sequence ID" value="KAD4060259.1"/>
    <property type="molecule type" value="Genomic_DNA"/>
</dbReference>
<comment type="caution">
    <text evidence="2">The sequence shown here is derived from an EMBL/GenBank/DDBJ whole genome shotgun (WGS) entry which is preliminary data.</text>
</comment>
<dbReference type="PANTHER" id="PTHR43194">
    <property type="entry name" value="HYDROLASE ALPHA/BETA FOLD FAMILY"/>
    <property type="match status" value="1"/>
</dbReference>
<reference evidence="2 3" key="1">
    <citation type="submission" date="2019-08" db="EMBL/GenBank/DDBJ databases">
        <title>Arthrobacter sp. nov., isolated from plateau pika and Tibetan wild ass.</title>
        <authorList>
            <person name="Ge Y."/>
        </authorList>
    </citation>
    <scope>NUCLEOTIDE SEQUENCE [LARGE SCALE GENOMIC DNA]</scope>
    <source>
        <strain evidence="2 3">785</strain>
    </source>
</reference>
<keyword evidence="3" id="KW-1185">Reference proteome</keyword>
<protein>
    <submittedName>
        <fullName evidence="2">Alpha/beta fold hydrolase</fullName>
    </submittedName>
</protein>
<accession>A0A5N6MSU5</accession>
<proteinExistence type="predicted"/>
<dbReference type="AlphaFoldDB" id="A0A5N6MSU5"/>
<name>A0A5N6MSU5_9MICC</name>
<dbReference type="InterPro" id="IPR000073">
    <property type="entry name" value="AB_hydrolase_1"/>
</dbReference>
<dbReference type="GO" id="GO:0016787">
    <property type="term" value="F:hydrolase activity"/>
    <property type="evidence" value="ECO:0007669"/>
    <property type="project" value="UniProtKB-KW"/>
</dbReference>
<keyword evidence="2" id="KW-0378">Hydrolase</keyword>
<evidence type="ECO:0000313" key="3">
    <source>
        <dbReference type="Proteomes" id="UP000326852"/>
    </source>
</evidence>